<dbReference type="RefSeq" id="WP_301217766.1">
    <property type="nucleotide sequence ID" value="NZ_JAROCB010000002.1"/>
</dbReference>
<sequence length="264" mass="28588">MTGQSAGATRLGGDGFGDALRRLRAAQKPPARSAPAYSRFVNRRIGRYLAAWAYTARLTPNAVTAISAVWTFAAILLLVLFPPSWLLGVIVAVLLLVGYAFDSADGQLSRLLGTSSPAGEWLDHMVDATKVSTMPLALAVGFYRFQVVPVPWLLVPIGFAIVSAVLFFGMILTEQLRRRTRGAVPLAEDAPGRPSWLRAIAVLPMDYGVLCLSFVTLGAVPVFVTLYTLIAAATTAFLLLAAAKWFRELRSWTPARPDQKGDLR</sequence>
<comment type="caution">
    <text evidence="2">The sequence shown here is derived from an EMBL/GenBank/DDBJ whole genome shotgun (WGS) entry which is preliminary data.</text>
</comment>
<dbReference type="Pfam" id="PF01066">
    <property type="entry name" value="CDP-OH_P_transf"/>
    <property type="match status" value="1"/>
</dbReference>
<proteinExistence type="predicted"/>
<dbReference type="InterPro" id="IPR043130">
    <property type="entry name" value="CDP-OH_PTrfase_TM_dom"/>
</dbReference>
<organism evidence="2 3">
    <name type="scientific">Leifsonia virtsii</name>
    <dbReference type="NCBI Taxonomy" id="3035915"/>
    <lineage>
        <taxon>Bacteria</taxon>
        <taxon>Bacillati</taxon>
        <taxon>Actinomycetota</taxon>
        <taxon>Actinomycetes</taxon>
        <taxon>Micrococcales</taxon>
        <taxon>Microbacteriaceae</taxon>
        <taxon>Leifsonia</taxon>
    </lineage>
</organism>
<protein>
    <submittedName>
        <fullName evidence="2">CDP-alcohol phosphatidyltransferase family protein</fullName>
    </submittedName>
</protein>
<feature type="transmembrane region" description="Helical" evidence="1">
    <location>
        <begin position="152"/>
        <end position="172"/>
    </location>
</feature>
<evidence type="ECO:0000313" key="2">
    <source>
        <dbReference type="EMBL" id="MDN4597107.1"/>
    </source>
</evidence>
<accession>A0ABT8IXM1</accession>
<feature type="transmembrane region" description="Helical" evidence="1">
    <location>
        <begin position="199"/>
        <end position="220"/>
    </location>
</feature>
<keyword evidence="1" id="KW-0812">Transmembrane</keyword>
<keyword evidence="1" id="KW-0472">Membrane</keyword>
<evidence type="ECO:0000256" key="1">
    <source>
        <dbReference type="SAM" id="Phobius"/>
    </source>
</evidence>
<gene>
    <name evidence="2" type="ORF">P5G59_08135</name>
</gene>
<keyword evidence="3" id="KW-1185">Reference proteome</keyword>
<name>A0ABT8IXM1_9MICO</name>
<dbReference type="Proteomes" id="UP001174210">
    <property type="component" value="Unassembled WGS sequence"/>
</dbReference>
<feature type="transmembrane region" description="Helical" evidence="1">
    <location>
        <begin position="85"/>
        <end position="101"/>
    </location>
</feature>
<evidence type="ECO:0000313" key="3">
    <source>
        <dbReference type="Proteomes" id="UP001174210"/>
    </source>
</evidence>
<dbReference type="Gene3D" id="1.20.120.1760">
    <property type="match status" value="1"/>
</dbReference>
<reference evidence="2" key="1">
    <citation type="submission" date="2023-03" db="EMBL/GenBank/DDBJ databases">
        <title>MT1 and MT2 Draft Genomes of Novel Species.</title>
        <authorList>
            <person name="Venkateswaran K."/>
        </authorList>
    </citation>
    <scope>NUCLEOTIDE SEQUENCE</scope>
    <source>
        <strain evidence="2">F6_8S_P_1A</strain>
    </source>
</reference>
<dbReference type="EMBL" id="JAROCB010000002">
    <property type="protein sequence ID" value="MDN4597107.1"/>
    <property type="molecule type" value="Genomic_DNA"/>
</dbReference>
<dbReference type="InterPro" id="IPR000462">
    <property type="entry name" value="CDP-OH_P_trans"/>
</dbReference>
<keyword evidence="1" id="KW-1133">Transmembrane helix</keyword>